<dbReference type="GO" id="GO:0003676">
    <property type="term" value="F:nucleic acid binding"/>
    <property type="evidence" value="ECO:0007669"/>
    <property type="project" value="InterPro"/>
</dbReference>
<gene>
    <name evidence="3" type="ORF">MANES_06G036200</name>
</gene>
<sequence>MESRFATLNLVGGDEENEVLHLEAVVDEGKLGVNEFTLVGRFITHRKINFGAMRNTLSNLWRPRMGVFMQELGPKLYMFQFFHEIDLSRVIQDYLDSVRIVDGGPWTFNNSLLVTHHLQAGENPAEVPLVEALFWVQVFNVPVGYFNELVAELLGNFIGRFVKYDSAAITRGWQSYMRLRVAVDIRQPLIRAKKVHTQGGKIVTVSFKYERLSTFCYNCGRIGHKDQFCEVMLAA</sequence>
<name>A0A2C9VPR0_MANES</name>
<keyword evidence="1" id="KW-0479">Metal-binding</keyword>
<dbReference type="EMBL" id="CM004392">
    <property type="protein sequence ID" value="OAY46895.1"/>
    <property type="molecule type" value="Genomic_DNA"/>
</dbReference>
<organism evidence="3">
    <name type="scientific">Manihot esculenta</name>
    <name type="common">Cassava</name>
    <name type="synonym">Jatropha manihot</name>
    <dbReference type="NCBI Taxonomy" id="3983"/>
    <lineage>
        <taxon>Eukaryota</taxon>
        <taxon>Viridiplantae</taxon>
        <taxon>Streptophyta</taxon>
        <taxon>Embryophyta</taxon>
        <taxon>Tracheophyta</taxon>
        <taxon>Spermatophyta</taxon>
        <taxon>Magnoliopsida</taxon>
        <taxon>eudicotyledons</taxon>
        <taxon>Gunneridae</taxon>
        <taxon>Pentapetalae</taxon>
        <taxon>rosids</taxon>
        <taxon>fabids</taxon>
        <taxon>Malpighiales</taxon>
        <taxon>Euphorbiaceae</taxon>
        <taxon>Crotonoideae</taxon>
        <taxon>Manihoteae</taxon>
        <taxon>Manihot</taxon>
    </lineage>
</organism>
<dbReference type="Pfam" id="PF14392">
    <property type="entry name" value="zf-CCHC_4"/>
    <property type="match status" value="1"/>
</dbReference>
<dbReference type="PANTHER" id="PTHR31286">
    <property type="entry name" value="GLYCINE-RICH CELL WALL STRUCTURAL PROTEIN 1.8-LIKE"/>
    <property type="match status" value="1"/>
</dbReference>
<feature type="domain" description="CCHC-type" evidence="2">
    <location>
        <begin position="216"/>
        <end position="229"/>
    </location>
</feature>
<dbReference type="InterPro" id="IPR025836">
    <property type="entry name" value="Zn_knuckle_CX2CX4HX4C"/>
</dbReference>
<evidence type="ECO:0000256" key="1">
    <source>
        <dbReference type="PROSITE-ProRule" id="PRU00047"/>
    </source>
</evidence>
<dbReference type="InterPro" id="IPR001878">
    <property type="entry name" value="Znf_CCHC"/>
</dbReference>
<dbReference type="GO" id="GO:0008270">
    <property type="term" value="F:zinc ion binding"/>
    <property type="evidence" value="ECO:0007669"/>
    <property type="project" value="UniProtKB-KW"/>
</dbReference>
<keyword evidence="1" id="KW-0862">Zinc</keyword>
<reference evidence="3" key="1">
    <citation type="submission" date="2016-02" db="EMBL/GenBank/DDBJ databases">
        <title>WGS assembly of Manihot esculenta.</title>
        <authorList>
            <person name="Bredeson J.V."/>
            <person name="Prochnik S.E."/>
            <person name="Lyons J.B."/>
            <person name="Schmutz J."/>
            <person name="Grimwood J."/>
            <person name="Vrebalov J."/>
            <person name="Bart R.S."/>
            <person name="Amuge T."/>
            <person name="Ferguson M.E."/>
            <person name="Green R."/>
            <person name="Putnam N."/>
            <person name="Stites J."/>
            <person name="Rounsley S."/>
            <person name="Rokhsar D.S."/>
        </authorList>
    </citation>
    <scope>NUCLEOTIDE SEQUENCE [LARGE SCALE GENOMIC DNA]</scope>
    <source>
        <tissue evidence="3">Leaf</tissue>
    </source>
</reference>
<dbReference type="InterPro" id="IPR025558">
    <property type="entry name" value="DUF4283"/>
</dbReference>
<keyword evidence="1" id="KW-0863">Zinc-finger</keyword>
<evidence type="ECO:0000259" key="2">
    <source>
        <dbReference type="PROSITE" id="PS50158"/>
    </source>
</evidence>
<dbReference type="Pfam" id="PF14111">
    <property type="entry name" value="DUF4283"/>
    <property type="match status" value="1"/>
</dbReference>
<dbReference type="InterPro" id="IPR040256">
    <property type="entry name" value="At4g02000-like"/>
</dbReference>
<dbReference type="PROSITE" id="PS50158">
    <property type="entry name" value="ZF_CCHC"/>
    <property type="match status" value="1"/>
</dbReference>
<evidence type="ECO:0000313" key="3">
    <source>
        <dbReference type="EMBL" id="OAY46895.1"/>
    </source>
</evidence>
<dbReference type="AlphaFoldDB" id="A0A2C9VPR0"/>
<accession>A0A2C9VPR0</accession>
<protein>
    <recommendedName>
        <fullName evidence="2">CCHC-type domain-containing protein</fullName>
    </recommendedName>
</protein>
<proteinExistence type="predicted"/>
<dbReference type="PANTHER" id="PTHR31286:SF153">
    <property type="entry name" value="DUF4283 DOMAIN PROTEIN"/>
    <property type="match status" value="1"/>
</dbReference>